<dbReference type="SUPFAM" id="SSF50729">
    <property type="entry name" value="PH domain-like"/>
    <property type="match status" value="1"/>
</dbReference>
<dbReference type="InterPro" id="IPR051707">
    <property type="entry name" value="PI-Interact_SigTrans_Reg"/>
</dbReference>
<evidence type="ECO:0000259" key="1">
    <source>
        <dbReference type="PROSITE" id="PS50003"/>
    </source>
</evidence>
<evidence type="ECO:0000313" key="3">
    <source>
        <dbReference type="Proteomes" id="UP000241890"/>
    </source>
</evidence>
<dbReference type="AlphaFoldDB" id="A0A2R5GJD3"/>
<dbReference type="InterPro" id="IPR001849">
    <property type="entry name" value="PH_domain"/>
</dbReference>
<keyword evidence="3" id="KW-1185">Reference proteome</keyword>
<comment type="caution">
    <text evidence="2">The sequence shown here is derived from an EMBL/GenBank/DDBJ whole genome shotgun (WGS) entry which is preliminary data.</text>
</comment>
<protein>
    <submittedName>
        <fullName evidence="2">Pleckstrin-likey domain-containing protein 1</fullName>
    </submittedName>
</protein>
<dbReference type="Proteomes" id="UP000241890">
    <property type="component" value="Unassembled WGS sequence"/>
</dbReference>
<dbReference type="PANTHER" id="PTHR14336:SF8">
    <property type="entry name" value="PROTEIN OPY1"/>
    <property type="match status" value="1"/>
</dbReference>
<dbReference type="EMBL" id="BEYU01000040">
    <property type="protein sequence ID" value="GBG28401.1"/>
    <property type="molecule type" value="Genomic_DNA"/>
</dbReference>
<dbReference type="FunFam" id="2.30.29.30:FF:000286">
    <property type="entry name" value="PH-protein kinase domain containing protein"/>
    <property type="match status" value="1"/>
</dbReference>
<dbReference type="OrthoDB" id="185175at2759"/>
<sequence>MAAAAQGGLAAVDLSEPDFSGDLTKRSKWLKQWRKRYFVLKGNRLYFSEGPGKVPHGEIDLKDCLTVKSAEDKTNKRHSFEVATPQEVYFLYADTEKEKDEWIGAIGRAIVRFSSAYTADDGYED</sequence>
<accession>A0A2R5GJD3</accession>
<gene>
    <name evidence="2" type="ORF">FCC1311_037861</name>
</gene>
<dbReference type="PANTHER" id="PTHR14336">
    <property type="entry name" value="TANDEM PH DOMAIN CONTAINING PROTEIN"/>
    <property type="match status" value="1"/>
</dbReference>
<dbReference type="SMART" id="SM00233">
    <property type="entry name" value="PH"/>
    <property type="match status" value="1"/>
</dbReference>
<dbReference type="InterPro" id="IPR011993">
    <property type="entry name" value="PH-like_dom_sf"/>
</dbReference>
<dbReference type="Gene3D" id="2.30.29.30">
    <property type="entry name" value="Pleckstrin-homology domain (PH domain)/Phosphotyrosine-binding domain (PTB)"/>
    <property type="match status" value="1"/>
</dbReference>
<name>A0A2R5GJD3_9STRA</name>
<dbReference type="InParanoid" id="A0A2R5GJD3"/>
<feature type="domain" description="PH" evidence="1">
    <location>
        <begin position="16"/>
        <end position="111"/>
    </location>
</feature>
<dbReference type="Pfam" id="PF00169">
    <property type="entry name" value="PH"/>
    <property type="match status" value="1"/>
</dbReference>
<dbReference type="PROSITE" id="PS50003">
    <property type="entry name" value="PH_DOMAIN"/>
    <property type="match status" value="1"/>
</dbReference>
<proteinExistence type="predicted"/>
<evidence type="ECO:0000313" key="2">
    <source>
        <dbReference type="EMBL" id="GBG28401.1"/>
    </source>
</evidence>
<organism evidence="2 3">
    <name type="scientific">Hondaea fermentalgiana</name>
    <dbReference type="NCBI Taxonomy" id="2315210"/>
    <lineage>
        <taxon>Eukaryota</taxon>
        <taxon>Sar</taxon>
        <taxon>Stramenopiles</taxon>
        <taxon>Bigyra</taxon>
        <taxon>Labyrinthulomycetes</taxon>
        <taxon>Thraustochytrida</taxon>
        <taxon>Thraustochytriidae</taxon>
        <taxon>Hondaea</taxon>
    </lineage>
</organism>
<reference evidence="2 3" key="1">
    <citation type="submission" date="2017-12" db="EMBL/GenBank/DDBJ databases">
        <title>Sequencing, de novo assembly and annotation of complete genome of a new Thraustochytrid species, strain FCC1311.</title>
        <authorList>
            <person name="Sedici K."/>
            <person name="Godart F."/>
            <person name="Aiese Cigliano R."/>
            <person name="Sanseverino W."/>
            <person name="Barakat M."/>
            <person name="Ortet P."/>
            <person name="Marechal E."/>
            <person name="Cagnac O."/>
            <person name="Amato A."/>
        </authorList>
    </citation>
    <scope>NUCLEOTIDE SEQUENCE [LARGE SCALE GENOMIC DNA]</scope>
</reference>